<proteinExistence type="predicted"/>
<evidence type="ECO:0000313" key="1">
    <source>
        <dbReference type="EMBL" id="JAE14540.1"/>
    </source>
</evidence>
<sequence length="84" mass="8694">MSCLARSTPYLQFLVGPPMLTISNGLGKGASSSCQAIAERRRAAESAWCSAPTVSTTLLPGGSCGVIHLRNRRGTSCCPLAVKA</sequence>
<accession>A0A0A9FP06</accession>
<protein>
    <submittedName>
        <fullName evidence="1">Uncharacterized protein</fullName>
    </submittedName>
</protein>
<reference evidence="1" key="1">
    <citation type="submission" date="2014-09" db="EMBL/GenBank/DDBJ databases">
        <authorList>
            <person name="Magalhaes I.L.F."/>
            <person name="Oliveira U."/>
            <person name="Santos F.R."/>
            <person name="Vidigal T.H.D.A."/>
            <person name="Brescovit A.D."/>
            <person name="Santos A.J."/>
        </authorList>
    </citation>
    <scope>NUCLEOTIDE SEQUENCE</scope>
    <source>
        <tissue evidence="1">Shoot tissue taken approximately 20 cm above the soil surface</tissue>
    </source>
</reference>
<organism evidence="1">
    <name type="scientific">Arundo donax</name>
    <name type="common">Giant reed</name>
    <name type="synonym">Donax arundinaceus</name>
    <dbReference type="NCBI Taxonomy" id="35708"/>
    <lineage>
        <taxon>Eukaryota</taxon>
        <taxon>Viridiplantae</taxon>
        <taxon>Streptophyta</taxon>
        <taxon>Embryophyta</taxon>
        <taxon>Tracheophyta</taxon>
        <taxon>Spermatophyta</taxon>
        <taxon>Magnoliopsida</taxon>
        <taxon>Liliopsida</taxon>
        <taxon>Poales</taxon>
        <taxon>Poaceae</taxon>
        <taxon>PACMAD clade</taxon>
        <taxon>Arundinoideae</taxon>
        <taxon>Arundineae</taxon>
        <taxon>Arundo</taxon>
    </lineage>
</organism>
<reference evidence="1" key="2">
    <citation type="journal article" date="2015" name="Data Brief">
        <title>Shoot transcriptome of the giant reed, Arundo donax.</title>
        <authorList>
            <person name="Barrero R.A."/>
            <person name="Guerrero F.D."/>
            <person name="Moolhuijzen P."/>
            <person name="Goolsby J.A."/>
            <person name="Tidwell J."/>
            <person name="Bellgard S.E."/>
            <person name="Bellgard M.I."/>
        </authorList>
    </citation>
    <scope>NUCLEOTIDE SEQUENCE</scope>
    <source>
        <tissue evidence="1">Shoot tissue taken approximately 20 cm above the soil surface</tissue>
    </source>
</reference>
<dbReference type="EMBL" id="GBRH01183356">
    <property type="protein sequence ID" value="JAE14540.1"/>
    <property type="molecule type" value="Transcribed_RNA"/>
</dbReference>
<name>A0A0A9FP06_ARUDO</name>
<dbReference type="AlphaFoldDB" id="A0A0A9FP06"/>